<evidence type="ECO:0000313" key="2">
    <source>
        <dbReference type="Proteomes" id="UP000287247"/>
    </source>
</evidence>
<sequence length="59" mass="6507">MMKARTIPDDTASENLTPGVAINRVAPTQSKIISNNEMIAAIYCISHKKSIVVLFFDKL</sequence>
<comment type="caution">
    <text evidence="1">The sequence shown here is derived from an EMBL/GenBank/DDBJ whole genome shotgun (WGS) entry which is preliminary data.</text>
</comment>
<keyword evidence="2" id="KW-1185">Reference proteome</keyword>
<accession>A0A401IKM4</accession>
<dbReference type="Proteomes" id="UP000287247">
    <property type="component" value="Unassembled WGS sequence"/>
</dbReference>
<protein>
    <submittedName>
        <fullName evidence="1">L-serine dehydratase</fullName>
    </submittedName>
</protein>
<name>A0A401IKM4_APHSA</name>
<reference evidence="2" key="1">
    <citation type="submission" date="2017-05" db="EMBL/GenBank/DDBJ databases">
        <title>Physiological properties and genetic analysis related to exopolysaccharide production of fresh-water unicellular cyanobacterium Aphanothece sacrum, Suizenji Nori, that has been cultured as a food source in Japan.</title>
        <authorList>
            <person name="Kanesaki Y."/>
            <person name="Yoshikawa S."/>
            <person name="Ohki K."/>
        </authorList>
    </citation>
    <scope>NUCLEOTIDE SEQUENCE [LARGE SCALE GENOMIC DNA]</scope>
    <source>
        <strain evidence="2">FPU1</strain>
    </source>
</reference>
<organism evidence="1 2">
    <name type="scientific">Aphanothece sacrum FPU1</name>
    <dbReference type="NCBI Taxonomy" id="1920663"/>
    <lineage>
        <taxon>Bacteria</taxon>
        <taxon>Bacillati</taxon>
        <taxon>Cyanobacteriota</taxon>
        <taxon>Cyanophyceae</taxon>
        <taxon>Oscillatoriophycideae</taxon>
        <taxon>Chroococcales</taxon>
        <taxon>Aphanothecaceae</taxon>
        <taxon>Aphanothece</taxon>
    </lineage>
</organism>
<evidence type="ECO:0000313" key="1">
    <source>
        <dbReference type="EMBL" id="GBF81740.1"/>
    </source>
</evidence>
<gene>
    <name evidence="1" type="ORF">AsFPU1_3160</name>
</gene>
<dbReference type="AlphaFoldDB" id="A0A401IKM4"/>
<dbReference type="EMBL" id="BDQK01000013">
    <property type="protein sequence ID" value="GBF81740.1"/>
    <property type="molecule type" value="Genomic_DNA"/>
</dbReference>
<proteinExistence type="predicted"/>